<dbReference type="Pfam" id="PF07508">
    <property type="entry name" value="Recombinase"/>
    <property type="match status" value="1"/>
</dbReference>
<dbReference type="Gene3D" id="3.90.1750.20">
    <property type="entry name" value="Putative Large Serine Recombinase, Chain B, Domain 2"/>
    <property type="match status" value="1"/>
</dbReference>
<accession>R4PW76</accession>
<dbReference type="CDD" id="cd00338">
    <property type="entry name" value="Ser_Recombinase"/>
    <property type="match status" value="1"/>
</dbReference>
<sequence>MKNDNQKVKAIALCRVSTVKQGIEGSSLEAQETRVYDAAAYFNAEIVKLWSIKQSSRKGKNYQRKDLVEMLAYARADKKVQYIIVDEPDRFMRDIEMYYHWKVEFREKAGAKLVYAKKPHLADDTSLVGTMEEMIDVFRGEAANLERITKTTSNMQARVAAGYYPSNPKTGYMRSETPGLHVPKEPEWSILRSGFLQVLEGIPIKDVVAGINAAGYRQKTGKFLDTHRFKIMLNDPFYAGIIQMSSWTVNPNGLHKAMITPEQHEQLKNIVKGVVYTPHKQYNPEFPLSKIMTCKECLEEGAKNPKIVGYVNNNGRGNYYQRYRCRTCKKNYILRDDLHDELGDILAGLRLAEDKVKDFLAGLRHVWEQEQATSFNTTEGLKTRLSSLENDKKTVVLKQARGQLADDRADIAIEALDEDIATIKQQIESIATVEQDFVEFVEFALNTVEGFRDKFWQLDQEHQVWCKQLLFPDGFSVSRTKKVYTPSISDFYLCINTEKSHENDSFTADSSIWYTRKDSNLRPSVPKTDALIH</sequence>
<dbReference type="InterPro" id="IPR011109">
    <property type="entry name" value="DNA_bind_recombinase_dom"/>
</dbReference>
<dbReference type="GO" id="GO:0003677">
    <property type="term" value="F:DNA binding"/>
    <property type="evidence" value="ECO:0007669"/>
    <property type="project" value="UniProtKB-KW"/>
</dbReference>
<evidence type="ECO:0000313" key="4">
    <source>
        <dbReference type="EMBL" id="AGL62002.1"/>
    </source>
</evidence>
<dbReference type="Pfam" id="PF00239">
    <property type="entry name" value="Resolvase"/>
    <property type="match status" value="1"/>
</dbReference>
<dbReference type="InterPro" id="IPR006119">
    <property type="entry name" value="Resolv_N"/>
</dbReference>
<dbReference type="InterPro" id="IPR038109">
    <property type="entry name" value="DNA_bind_recomb_sf"/>
</dbReference>
<dbReference type="InterPro" id="IPR050639">
    <property type="entry name" value="SSR_resolvase"/>
</dbReference>
<dbReference type="Gene3D" id="3.40.50.1390">
    <property type="entry name" value="Resolvase, N-terminal catalytic domain"/>
    <property type="match status" value="1"/>
</dbReference>
<keyword evidence="1" id="KW-0238">DNA-binding</keyword>
<keyword evidence="5" id="KW-1185">Reference proteome</keyword>
<dbReference type="KEGG" id="saal:L336_0293"/>
<name>R4PW76_9BACT</name>
<keyword evidence="2" id="KW-0233">DNA recombination</keyword>
<evidence type="ECO:0000256" key="2">
    <source>
        <dbReference type="ARBA" id="ARBA00023172"/>
    </source>
</evidence>
<dbReference type="SUPFAM" id="SSF53041">
    <property type="entry name" value="Resolvase-like"/>
    <property type="match status" value="1"/>
</dbReference>
<dbReference type="InterPro" id="IPR036162">
    <property type="entry name" value="Resolvase-like_N_sf"/>
</dbReference>
<dbReference type="PANTHER" id="PTHR30461:SF2">
    <property type="entry name" value="SERINE RECOMBINASE PINE-RELATED"/>
    <property type="match status" value="1"/>
</dbReference>
<dbReference type="GO" id="GO:0000150">
    <property type="term" value="F:DNA strand exchange activity"/>
    <property type="evidence" value="ECO:0007669"/>
    <property type="project" value="InterPro"/>
</dbReference>
<dbReference type="HOGENOM" id="CLU_510652_0_0_0"/>
<dbReference type="AlphaFoldDB" id="R4PW76"/>
<dbReference type="Proteomes" id="UP000013893">
    <property type="component" value="Chromosome"/>
</dbReference>
<reference evidence="4 5" key="1">
    <citation type="journal article" date="2013" name="Nat. Biotechnol.">
        <title>Genome sequences of rare, uncultured bacteria obtained by differential coverage binning of multiple metagenomes.</title>
        <authorList>
            <person name="Albertsen M."/>
            <person name="Hugenholtz P."/>
            <person name="Skarshewski A."/>
            <person name="Nielsen K.L."/>
            <person name="Tyson G.W."/>
            <person name="Nielsen P.H."/>
        </authorList>
    </citation>
    <scope>NUCLEOTIDE SEQUENCE [LARGE SCALE GENOMIC DNA]</scope>
    <source>
        <strain evidence="4">TM71</strain>
    </source>
</reference>
<dbReference type="SMART" id="SM00857">
    <property type="entry name" value="Resolvase"/>
    <property type="match status" value="1"/>
</dbReference>
<dbReference type="EMBL" id="CP005957">
    <property type="protein sequence ID" value="AGL62002.1"/>
    <property type="molecule type" value="Genomic_DNA"/>
</dbReference>
<gene>
    <name evidence="4" type="ORF">L336_0293</name>
</gene>
<proteinExistence type="predicted"/>
<evidence type="ECO:0000256" key="1">
    <source>
        <dbReference type="ARBA" id="ARBA00023125"/>
    </source>
</evidence>
<dbReference type="PANTHER" id="PTHR30461">
    <property type="entry name" value="DNA-INVERTASE FROM LAMBDOID PROPHAGE"/>
    <property type="match status" value="1"/>
</dbReference>
<protein>
    <recommendedName>
        <fullName evidence="3">Resolvase/invertase-type recombinase catalytic domain-containing protein</fullName>
    </recommendedName>
</protein>
<feature type="domain" description="Resolvase/invertase-type recombinase catalytic" evidence="3">
    <location>
        <begin position="10"/>
        <end position="164"/>
    </location>
</feature>
<dbReference type="STRING" id="1332188.L336_0293"/>
<evidence type="ECO:0000259" key="3">
    <source>
        <dbReference type="SMART" id="SM00857"/>
    </source>
</evidence>
<evidence type="ECO:0000313" key="5">
    <source>
        <dbReference type="Proteomes" id="UP000013893"/>
    </source>
</evidence>
<organism evidence="4 5">
    <name type="scientific">Candidatus Saccharimonas aalborgensis</name>
    <dbReference type="NCBI Taxonomy" id="1332188"/>
    <lineage>
        <taxon>Bacteria</taxon>
        <taxon>Candidatus Saccharimonadota</taxon>
        <taxon>Candidatus Saccharimonadia</taxon>
        <taxon>Candidatus Saccharimonadales</taxon>
        <taxon>Candidatus Saccharimonadaceae</taxon>
        <taxon>Candidatus Saccharimonas</taxon>
    </lineage>
</organism>